<dbReference type="InterPro" id="IPR044957">
    <property type="entry name" value="Ribosomal_bL32_bact"/>
</dbReference>
<sequence>MAKHPVPKKKVSKSRRDIRRAVVSALTPPTLIQCANCGAKVPPHTVCDSCGYYAGRKVLEVKA</sequence>
<reference evidence="6 7" key="1">
    <citation type="submission" date="2018-08" db="EMBL/GenBank/DDBJ databases">
        <title>Meiothermus luteus KCTC 52599 genome sequencing project.</title>
        <authorList>
            <person name="Da Costa M.S."/>
            <person name="Albuquerque L."/>
            <person name="Raposo P."/>
            <person name="Froufe H.J.C."/>
            <person name="Barroso C.S."/>
            <person name="Egas C."/>
        </authorList>
    </citation>
    <scope>NUCLEOTIDE SEQUENCE [LARGE SCALE GENOMIC DNA]</scope>
    <source>
        <strain evidence="6 7">KCTC 52599</strain>
    </source>
</reference>
<dbReference type="GO" id="GO:0015934">
    <property type="term" value="C:large ribosomal subunit"/>
    <property type="evidence" value="ECO:0007669"/>
    <property type="project" value="InterPro"/>
</dbReference>
<evidence type="ECO:0000256" key="3">
    <source>
        <dbReference type="ARBA" id="ARBA00023274"/>
    </source>
</evidence>
<dbReference type="Pfam" id="PF01783">
    <property type="entry name" value="Ribosomal_L32p"/>
    <property type="match status" value="1"/>
</dbReference>
<keyword evidence="2 5" id="KW-0689">Ribosomal protein</keyword>
<evidence type="ECO:0000313" key="6">
    <source>
        <dbReference type="EMBL" id="RIH82761.1"/>
    </source>
</evidence>
<proteinExistence type="inferred from homology"/>
<comment type="similarity">
    <text evidence="1 5">Belongs to the bacterial ribosomal protein bL32 family.</text>
</comment>
<dbReference type="Proteomes" id="UP000265800">
    <property type="component" value="Unassembled WGS sequence"/>
</dbReference>
<dbReference type="GO" id="GO:0003735">
    <property type="term" value="F:structural constituent of ribosome"/>
    <property type="evidence" value="ECO:0007669"/>
    <property type="project" value="InterPro"/>
</dbReference>
<evidence type="ECO:0000313" key="7">
    <source>
        <dbReference type="Proteomes" id="UP000265800"/>
    </source>
</evidence>
<accession>A0A399EKR6</accession>
<dbReference type="AlphaFoldDB" id="A0A399EKR6"/>
<protein>
    <recommendedName>
        <fullName evidence="4 5">Large ribosomal subunit protein bL32</fullName>
    </recommendedName>
</protein>
<keyword evidence="3 5" id="KW-0687">Ribonucleoprotein</keyword>
<organism evidence="6 7">
    <name type="scientific">Meiothermus luteus</name>
    <dbReference type="NCBI Taxonomy" id="2026184"/>
    <lineage>
        <taxon>Bacteria</taxon>
        <taxon>Thermotogati</taxon>
        <taxon>Deinococcota</taxon>
        <taxon>Deinococci</taxon>
        <taxon>Thermales</taxon>
        <taxon>Thermaceae</taxon>
        <taxon>Meiothermus</taxon>
    </lineage>
</organism>
<dbReference type="InterPro" id="IPR011332">
    <property type="entry name" value="Ribosomal_zn-bd"/>
</dbReference>
<dbReference type="PANTHER" id="PTHR35534:SF1">
    <property type="entry name" value="LARGE RIBOSOMAL SUBUNIT PROTEIN BL32"/>
    <property type="match status" value="1"/>
</dbReference>
<dbReference type="Gene3D" id="1.20.5.640">
    <property type="entry name" value="Single helix bin"/>
    <property type="match status" value="1"/>
</dbReference>
<dbReference type="GO" id="GO:0006412">
    <property type="term" value="P:translation"/>
    <property type="evidence" value="ECO:0007669"/>
    <property type="project" value="UniProtKB-UniRule"/>
</dbReference>
<evidence type="ECO:0000256" key="4">
    <source>
        <dbReference type="ARBA" id="ARBA00035178"/>
    </source>
</evidence>
<dbReference type="EMBL" id="QWKZ01000098">
    <property type="protein sequence ID" value="RIH82761.1"/>
    <property type="molecule type" value="Genomic_DNA"/>
</dbReference>
<keyword evidence="7" id="KW-1185">Reference proteome</keyword>
<dbReference type="NCBIfam" id="TIGR01031">
    <property type="entry name" value="rpmF_bact"/>
    <property type="match status" value="1"/>
</dbReference>
<gene>
    <name evidence="5 6" type="primary">rpmF</name>
    <name evidence="6" type="ORF">Mlute_02398</name>
</gene>
<dbReference type="OrthoDB" id="9812874at2"/>
<evidence type="ECO:0000256" key="2">
    <source>
        <dbReference type="ARBA" id="ARBA00022980"/>
    </source>
</evidence>
<dbReference type="SUPFAM" id="SSF57829">
    <property type="entry name" value="Zn-binding ribosomal proteins"/>
    <property type="match status" value="1"/>
</dbReference>
<evidence type="ECO:0000256" key="5">
    <source>
        <dbReference type="HAMAP-Rule" id="MF_00340"/>
    </source>
</evidence>
<dbReference type="PANTHER" id="PTHR35534">
    <property type="entry name" value="50S RIBOSOMAL PROTEIN L32"/>
    <property type="match status" value="1"/>
</dbReference>
<comment type="caution">
    <text evidence="6">The sequence shown here is derived from an EMBL/GenBank/DDBJ whole genome shotgun (WGS) entry which is preliminary data.</text>
</comment>
<evidence type="ECO:0000256" key="1">
    <source>
        <dbReference type="ARBA" id="ARBA00008560"/>
    </source>
</evidence>
<dbReference type="InterPro" id="IPR002677">
    <property type="entry name" value="Ribosomal_bL32"/>
</dbReference>
<dbReference type="HAMAP" id="MF_00340">
    <property type="entry name" value="Ribosomal_bL32"/>
    <property type="match status" value="1"/>
</dbReference>
<name>A0A399EKR6_9DEIN</name>
<dbReference type="RefSeq" id="WP_119360921.1">
    <property type="nucleotide sequence ID" value="NZ_QWKZ01000098.1"/>
</dbReference>